<accession>A0A1R3JD45</accession>
<dbReference type="Proteomes" id="UP000187203">
    <property type="component" value="Unassembled WGS sequence"/>
</dbReference>
<comment type="caution">
    <text evidence="2">The sequence shown here is derived from an EMBL/GenBank/DDBJ whole genome shotgun (WGS) entry which is preliminary data.</text>
</comment>
<feature type="compositionally biased region" description="Basic and acidic residues" evidence="1">
    <location>
        <begin position="1"/>
        <end position="17"/>
    </location>
</feature>
<feature type="compositionally biased region" description="Basic and acidic residues" evidence="1">
    <location>
        <begin position="46"/>
        <end position="55"/>
    </location>
</feature>
<evidence type="ECO:0000313" key="3">
    <source>
        <dbReference type="Proteomes" id="UP000187203"/>
    </source>
</evidence>
<dbReference type="OrthoDB" id="10335770at2759"/>
<keyword evidence="3" id="KW-1185">Reference proteome</keyword>
<name>A0A1R3JD45_9ROSI</name>
<feature type="region of interest" description="Disordered" evidence="1">
    <location>
        <begin position="46"/>
        <end position="98"/>
    </location>
</feature>
<dbReference type="EMBL" id="AWUE01016331">
    <property type="protein sequence ID" value="OMO92752.1"/>
    <property type="molecule type" value="Genomic_DNA"/>
</dbReference>
<feature type="region of interest" description="Disordered" evidence="1">
    <location>
        <begin position="1"/>
        <end position="26"/>
    </location>
</feature>
<gene>
    <name evidence="2" type="ORF">COLO4_17346</name>
</gene>
<proteinExistence type="predicted"/>
<evidence type="ECO:0000256" key="1">
    <source>
        <dbReference type="SAM" id="MobiDB-lite"/>
    </source>
</evidence>
<dbReference type="AlphaFoldDB" id="A0A1R3JD45"/>
<protein>
    <submittedName>
        <fullName evidence="2">Csm4 family CRISPR-associated RAMP protein</fullName>
    </submittedName>
</protein>
<dbReference type="STRING" id="93759.A0A1R3JD45"/>
<feature type="compositionally biased region" description="Basic and acidic residues" evidence="1">
    <location>
        <begin position="88"/>
        <end position="98"/>
    </location>
</feature>
<sequence>MRENREHSSASKETKMEDQEEAGAEIDSLFCDEIDLYFNQEMTNKEVEAKDEVQEARSGTYKSDGDSSWEEVQNSVDGKLNAEIAAPDQKKTDELEEL</sequence>
<organism evidence="2 3">
    <name type="scientific">Corchorus olitorius</name>
    <dbReference type="NCBI Taxonomy" id="93759"/>
    <lineage>
        <taxon>Eukaryota</taxon>
        <taxon>Viridiplantae</taxon>
        <taxon>Streptophyta</taxon>
        <taxon>Embryophyta</taxon>
        <taxon>Tracheophyta</taxon>
        <taxon>Spermatophyta</taxon>
        <taxon>Magnoliopsida</taxon>
        <taxon>eudicotyledons</taxon>
        <taxon>Gunneridae</taxon>
        <taxon>Pentapetalae</taxon>
        <taxon>rosids</taxon>
        <taxon>malvids</taxon>
        <taxon>Malvales</taxon>
        <taxon>Malvaceae</taxon>
        <taxon>Grewioideae</taxon>
        <taxon>Apeibeae</taxon>
        <taxon>Corchorus</taxon>
    </lineage>
</organism>
<evidence type="ECO:0000313" key="2">
    <source>
        <dbReference type="EMBL" id="OMO92752.1"/>
    </source>
</evidence>
<reference evidence="3" key="1">
    <citation type="submission" date="2013-09" db="EMBL/GenBank/DDBJ databases">
        <title>Corchorus olitorius genome sequencing.</title>
        <authorList>
            <person name="Alam M."/>
            <person name="Haque M.S."/>
            <person name="Islam M.S."/>
            <person name="Emdad E.M."/>
            <person name="Islam M.M."/>
            <person name="Ahmed B."/>
            <person name="Halim A."/>
            <person name="Hossen Q.M.M."/>
            <person name="Hossain M.Z."/>
            <person name="Ahmed R."/>
            <person name="Khan M.M."/>
            <person name="Islam R."/>
            <person name="Rashid M.M."/>
            <person name="Khan S.A."/>
            <person name="Rahman M.S."/>
            <person name="Alam M."/>
            <person name="Yahiya A.S."/>
            <person name="Khan M.S."/>
            <person name="Azam M.S."/>
            <person name="Haque T."/>
            <person name="Lashkar M.Z.H."/>
            <person name="Akhand A.I."/>
            <person name="Morshed G."/>
            <person name="Roy S."/>
            <person name="Uddin K.S."/>
            <person name="Rabeya T."/>
            <person name="Hossain A.S."/>
            <person name="Chowdhury A."/>
            <person name="Snigdha A.R."/>
            <person name="Mortoza M.S."/>
            <person name="Matin S.A."/>
            <person name="Hoque S.M.E."/>
            <person name="Islam M.K."/>
            <person name="Roy D.K."/>
            <person name="Haider R."/>
            <person name="Moosa M.M."/>
            <person name="Elias S.M."/>
            <person name="Hasan A.M."/>
            <person name="Jahan S."/>
            <person name="Shafiuddin M."/>
            <person name="Mahmood N."/>
            <person name="Shommy N.S."/>
        </authorList>
    </citation>
    <scope>NUCLEOTIDE SEQUENCE [LARGE SCALE GENOMIC DNA]</scope>
    <source>
        <strain evidence="3">cv. O-4</strain>
    </source>
</reference>